<protein>
    <recommendedName>
        <fullName evidence="2">AAA domain protein</fullName>
    </recommendedName>
</protein>
<dbReference type="Gene3D" id="3.40.50.300">
    <property type="entry name" value="P-loop containing nucleotide triphosphate hydrolases"/>
    <property type="match status" value="1"/>
</dbReference>
<evidence type="ECO:0000313" key="1">
    <source>
        <dbReference type="EMBL" id="QBK89744.1"/>
    </source>
</evidence>
<reference evidence="1" key="1">
    <citation type="journal article" date="2019" name="MBio">
        <title>Virus Genomes from Deep Sea Sediments Expand the Ocean Megavirome and Support Independent Origins of Viral Gigantism.</title>
        <authorList>
            <person name="Backstrom D."/>
            <person name="Yutin N."/>
            <person name="Jorgensen S.L."/>
            <person name="Dharamshi J."/>
            <person name="Homa F."/>
            <person name="Zaremba-Niedwiedzka K."/>
            <person name="Spang A."/>
            <person name="Wolf Y.I."/>
            <person name="Koonin E.V."/>
            <person name="Ettema T.J."/>
        </authorList>
    </citation>
    <scope>NUCLEOTIDE SEQUENCE</scope>
</reference>
<sequence length="149" mass="17682">MKSIIIILGLPGSGKTTYANNSLSNSHKIYDDCLFNWYDRQLMEDIINKENIVLIDPRFCSLDTFFKYINKILVHVRPSDMNLIVFQNDLDNARLNLKRSKIHHIISEDELIKFYNNYVELLESMEFKYICTKINTIHLDVQYERRTNS</sequence>
<name>A0A481Z2T8_9VIRU</name>
<gene>
    <name evidence="1" type="ORF">LCPAC101_00270</name>
</gene>
<dbReference type="InterPro" id="IPR027417">
    <property type="entry name" value="P-loop_NTPase"/>
</dbReference>
<evidence type="ECO:0008006" key="2">
    <source>
        <dbReference type="Google" id="ProtNLM"/>
    </source>
</evidence>
<accession>A0A481Z2T8</accession>
<dbReference type="EMBL" id="MK500439">
    <property type="protein sequence ID" value="QBK89744.1"/>
    <property type="molecule type" value="Genomic_DNA"/>
</dbReference>
<dbReference type="SUPFAM" id="SSF52540">
    <property type="entry name" value="P-loop containing nucleoside triphosphate hydrolases"/>
    <property type="match status" value="1"/>
</dbReference>
<organism evidence="1">
    <name type="scientific">Pithovirus LCPAC101</name>
    <dbReference type="NCBI Taxonomy" id="2506586"/>
    <lineage>
        <taxon>Viruses</taxon>
        <taxon>Pithoviruses</taxon>
    </lineage>
</organism>
<proteinExistence type="predicted"/>